<dbReference type="PANTHER" id="PTHR43265">
    <property type="entry name" value="ESTERASE ESTD"/>
    <property type="match status" value="1"/>
</dbReference>
<dbReference type="Gene3D" id="3.40.50.1820">
    <property type="entry name" value="alpha/beta hydrolase"/>
    <property type="match status" value="1"/>
</dbReference>
<dbReference type="AlphaFoldDB" id="A0A5A5TZY2"/>
<dbReference type="Pfam" id="PF12697">
    <property type="entry name" value="Abhydrolase_6"/>
    <property type="match status" value="1"/>
</dbReference>
<name>A0A5A5TZY2_LEUCI</name>
<dbReference type="EMBL" id="BJJW01000009">
    <property type="protein sequence ID" value="GDZ84247.1"/>
    <property type="molecule type" value="Genomic_DNA"/>
</dbReference>
<feature type="domain" description="AB hydrolase-1" evidence="1">
    <location>
        <begin position="32"/>
        <end position="193"/>
    </location>
</feature>
<dbReference type="InterPro" id="IPR000073">
    <property type="entry name" value="AB_hydrolase_1"/>
</dbReference>
<protein>
    <submittedName>
        <fullName evidence="2">Alpha/beta hydrolase</fullName>
    </submittedName>
</protein>
<evidence type="ECO:0000313" key="3">
    <source>
        <dbReference type="Proteomes" id="UP000323274"/>
    </source>
</evidence>
<comment type="caution">
    <text evidence="2">The sequence shown here is derived from an EMBL/GenBank/DDBJ whole genome shotgun (WGS) entry which is preliminary data.</text>
</comment>
<dbReference type="SUPFAM" id="SSF53474">
    <property type="entry name" value="alpha/beta-Hydrolases"/>
    <property type="match status" value="1"/>
</dbReference>
<organism evidence="2 3">
    <name type="scientific">Leuconostoc citreum</name>
    <dbReference type="NCBI Taxonomy" id="33964"/>
    <lineage>
        <taxon>Bacteria</taxon>
        <taxon>Bacillati</taxon>
        <taxon>Bacillota</taxon>
        <taxon>Bacilli</taxon>
        <taxon>Lactobacillales</taxon>
        <taxon>Lactobacillaceae</taxon>
        <taxon>Leuconostoc</taxon>
    </lineage>
</organism>
<accession>A0A5A5TZY2</accession>
<evidence type="ECO:0000259" key="1">
    <source>
        <dbReference type="Pfam" id="PF12697"/>
    </source>
</evidence>
<reference evidence="2 3" key="1">
    <citation type="submission" date="2019-04" db="EMBL/GenBank/DDBJ databases">
        <title>A pseudo-fructophilic Leuconostoc citreum strain F192-5 isolated from peel of satsuma mandarin: the first report for isolation and characterization of strain-dependent fructophilic-like characteristics.</title>
        <authorList>
            <person name="Maeno S."/>
            <person name="Tanizawa Y."/>
            <person name="Kajikawa A."/>
            <person name="Kanesaki Y."/>
            <person name="Kubota E."/>
            <person name="Arita M."/>
            <person name="Leon D."/>
            <person name="Endo A."/>
        </authorList>
    </citation>
    <scope>NUCLEOTIDE SEQUENCE [LARGE SCALE GENOMIC DNA]</scope>
    <source>
        <strain evidence="2 3">F192-5</strain>
    </source>
</reference>
<sequence length="259" mass="28226">MMINYVNTTINGLTLRGTAYVPDNITAPVPTVLLFHGFGAVRTEYFCSFVQISRLLAKSGIAAIAFDFSAHGESDGTFMDFTFSNEIFEGTQLVSFVKTLDFVDENRVALLGMSLGSVAASMVAGQLGSQIAGLCMWSPAAVFQDEILEHKTLQGKSIASVSEQGYFDFNSMKLGAAFFEDLKTVAIYDTAVNYQGPVKIIHGGSDMIAPVAYAQKYVTTYRQSADLTVVANADHSWGDVQTRETLFNATLAFFDKLYK</sequence>
<dbReference type="InterPro" id="IPR053145">
    <property type="entry name" value="AB_hydrolase_Est10"/>
</dbReference>
<evidence type="ECO:0000313" key="2">
    <source>
        <dbReference type="EMBL" id="GDZ84247.1"/>
    </source>
</evidence>
<keyword evidence="2" id="KW-0378">Hydrolase</keyword>
<dbReference type="Proteomes" id="UP000323274">
    <property type="component" value="Unassembled WGS sequence"/>
</dbReference>
<dbReference type="InterPro" id="IPR029058">
    <property type="entry name" value="AB_hydrolase_fold"/>
</dbReference>
<dbReference type="GO" id="GO:0052689">
    <property type="term" value="F:carboxylic ester hydrolase activity"/>
    <property type="evidence" value="ECO:0007669"/>
    <property type="project" value="TreeGrafter"/>
</dbReference>
<gene>
    <name evidence="2" type="ORF">LCIT_14890</name>
</gene>
<dbReference type="PANTHER" id="PTHR43265:SF1">
    <property type="entry name" value="ESTERASE ESTD"/>
    <property type="match status" value="1"/>
</dbReference>
<proteinExistence type="predicted"/>